<gene>
    <name evidence="1" type="ORF">DNHGIG_17590</name>
</gene>
<evidence type="ECO:0008006" key="3">
    <source>
        <dbReference type="Google" id="ProtNLM"/>
    </source>
</evidence>
<sequence>MSDFRSFVGKQVNVEISGKNSCKGILIDLGFDILVLYNGQQYLYIPFVHVQHLELNSSPDDEIENPNQAPFDHQSESISYRKILEHAQGRFVEMYVTGNKSIHGYITSLMNDYFVFYSPVYKTMYISLYHLKWLIPYQSHVVPYSLSTQSVPFHPSPGTLPQTVMELCKKFEGKLVIFDLGDHSNKTGLLNRMDTNNHMIEFVIANGEKIYWNLQHLKTISICDC</sequence>
<dbReference type="RefSeq" id="WP_282199340.1">
    <property type="nucleotide sequence ID" value="NZ_BOQE01000001.1"/>
</dbReference>
<keyword evidence="2" id="KW-1185">Reference proteome</keyword>
<dbReference type="AlphaFoldDB" id="A0AAV4LEG7"/>
<evidence type="ECO:0000313" key="2">
    <source>
        <dbReference type="Proteomes" id="UP001057291"/>
    </source>
</evidence>
<accession>A0AAV4LEG7</accession>
<organism evidence="1 2">
    <name type="scientific">Collibacillus ludicampi</name>
    <dbReference type="NCBI Taxonomy" id="2771369"/>
    <lineage>
        <taxon>Bacteria</taxon>
        <taxon>Bacillati</taxon>
        <taxon>Bacillota</taxon>
        <taxon>Bacilli</taxon>
        <taxon>Bacillales</taxon>
        <taxon>Alicyclobacillaceae</taxon>
        <taxon>Collibacillus</taxon>
    </lineage>
</organism>
<reference evidence="1" key="1">
    <citation type="journal article" date="2023" name="Int. J. Syst. Evol. Microbiol.">
        <title>Collibacillus ludicampi gen. nov., sp. nov., a new soil bacterium of the family Alicyclobacillaceae.</title>
        <authorList>
            <person name="Jojima T."/>
            <person name="Ioku Y."/>
            <person name="Fukuta Y."/>
            <person name="Shirasaka N."/>
            <person name="Matsumura Y."/>
            <person name="Mori M."/>
        </authorList>
    </citation>
    <scope>NUCLEOTIDE SEQUENCE</scope>
    <source>
        <strain evidence="1">TP075</strain>
    </source>
</reference>
<name>A0AAV4LEG7_9BACL</name>
<evidence type="ECO:0000313" key="1">
    <source>
        <dbReference type="EMBL" id="GIM46210.1"/>
    </source>
</evidence>
<protein>
    <recommendedName>
        <fullName evidence="3">DUF2642 domain-containing protein</fullName>
    </recommendedName>
</protein>
<comment type="caution">
    <text evidence="1">The sequence shown here is derived from an EMBL/GenBank/DDBJ whole genome shotgun (WGS) entry which is preliminary data.</text>
</comment>
<proteinExistence type="predicted"/>
<dbReference type="Proteomes" id="UP001057291">
    <property type="component" value="Unassembled WGS sequence"/>
</dbReference>
<dbReference type="EMBL" id="BOQE01000001">
    <property type="protein sequence ID" value="GIM46210.1"/>
    <property type="molecule type" value="Genomic_DNA"/>
</dbReference>